<proteinExistence type="predicted"/>
<dbReference type="Gene3D" id="3.30.70.270">
    <property type="match status" value="1"/>
</dbReference>
<dbReference type="CDD" id="cd01949">
    <property type="entry name" value="GGDEF"/>
    <property type="match status" value="1"/>
</dbReference>
<feature type="transmembrane region" description="Helical" evidence="2">
    <location>
        <begin position="208"/>
        <end position="228"/>
    </location>
</feature>
<reference evidence="4" key="1">
    <citation type="submission" date="2022-11" db="EMBL/GenBank/DDBJ databases">
        <authorList>
            <person name="Somphong A."/>
            <person name="Phongsopitanun W."/>
        </authorList>
    </citation>
    <scope>NUCLEOTIDE SEQUENCE</scope>
    <source>
        <strain evidence="4">Pm04-4</strain>
    </source>
</reference>
<dbReference type="InterPro" id="IPR000160">
    <property type="entry name" value="GGDEF_dom"/>
</dbReference>
<evidence type="ECO:0000313" key="4">
    <source>
        <dbReference type="EMBL" id="MCY1141222.1"/>
    </source>
</evidence>
<feature type="transmembrane region" description="Helical" evidence="2">
    <location>
        <begin position="276"/>
        <end position="300"/>
    </location>
</feature>
<evidence type="ECO:0000313" key="5">
    <source>
        <dbReference type="Proteomes" id="UP001151002"/>
    </source>
</evidence>
<dbReference type="EMBL" id="JAPNTZ010000008">
    <property type="protein sequence ID" value="MCY1141222.1"/>
    <property type="molecule type" value="Genomic_DNA"/>
</dbReference>
<feature type="transmembrane region" description="Helical" evidence="2">
    <location>
        <begin position="89"/>
        <end position="109"/>
    </location>
</feature>
<feature type="transmembrane region" description="Helical" evidence="2">
    <location>
        <begin position="58"/>
        <end position="77"/>
    </location>
</feature>
<dbReference type="InterPro" id="IPR050469">
    <property type="entry name" value="Diguanylate_Cyclase"/>
</dbReference>
<keyword evidence="5" id="KW-1185">Reference proteome</keyword>
<keyword evidence="2" id="KW-0472">Membrane</keyword>
<evidence type="ECO:0000256" key="1">
    <source>
        <dbReference type="SAM" id="MobiDB-lite"/>
    </source>
</evidence>
<dbReference type="SMART" id="SM00267">
    <property type="entry name" value="GGDEF"/>
    <property type="match status" value="1"/>
</dbReference>
<feature type="transmembrane region" description="Helical" evidence="2">
    <location>
        <begin position="152"/>
        <end position="173"/>
    </location>
</feature>
<accession>A0ABT4B596</accession>
<dbReference type="PROSITE" id="PS50887">
    <property type="entry name" value="GGDEF"/>
    <property type="match status" value="1"/>
</dbReference>
<protein>
    <submittedName>
        <fullName evidence="4">GGDEF domain-containing protein</fullName>
    </submittedName>
</protein>
<sequence>MRKLVLIVGAGLLLQLLLPHLPERPGLVLACVPIAAAGLYSAVGFRRQARAATGRIRGATMLGGVAGGLLGLAYALYAAEALGLPVGVAPDLFGVCAAVATVPAILLAAPPFPDRLALGTYLIDVTTVAGAIFASAWHFVLSPAAAHLPAGGQTSFVLTMLPEIVAATLALMLMSRTSGPHSLHLLAAGMALFAVASVGSVWTHAENLPWYSGGLGAAYLVGGLTVAVSSRNVIAPADPTGWRAFTSFWSTLSYLPTVLTLGCVALEYRVNGTPSAVLVWVVLGSSALALVRQFLNLLIVRRLRAELDHRAFHDPLTGLPNRAAFQRDATAALARGDAAVLLLDLDGFKQVNDTQGHAAGDAVLVSVAAGLGELLRTGAIAARLGGDEFAVLLPATDPETAAGTATRILGSGIRGTIGVSHAAEPGRALDEMLHEADVALYEAKAAGKGVVRVYGQGLPWGGGSSSVRPAAGSHKTNVLPLPGVE</sequence>
<feature type="transmembrane region" description="Helical" evidence="2">
    <location>
        <begin position="29"/>
        <end position="46"/>
    </location>
</feature>
<dbReference type="InterPro" id="IPR029787">
    <property type="entry name" value="Nucleotide_cyclase"/>
</dbReference>
<feature type="transmembrane region" description="Helical" evidence="2">
    <location>
        <begin position="121"/>
        <end position="140"/>
    </location>
</feature>
<keyword evidence="2" id="KW-0812">Transmembrane</keyword>
<dbReference type="InterPro" id="IPR043128">
    <property type="entry name" value="Rev_trsase/Diguanyl_cyclase"/>
</dbReference>
<keyword evidence="2" id="KW-1133">Transmembrane helix</keyword>
<dbReference type="Pfam" id="PF00990">
    <property type="entry name" value="GGDEF"/>
    <property type="match status" value="1"/>
</dbReference>
<dbReference type="Proteomes" id="UP001151002">
    <property type="component" value="Unassembled WGS sequence"/>
</dbReference>
<name>A0ABT4B596_9ACTN</name>
<organism evidence="4 5">
    <name type="scientific">Paractinoplanes pyxinae</name>
    <dbReference type="NCBI Taxonomy" id="2997416"/>
    <lineage>
        <taxon>Bacteria</taxon>
        <taxon>Bacillati</taxon>
        <taxon>Actinomycetota</taxon>
        <taxon>Actinomycetes</taxon>
        <taxon>Micromonosporales</taxon>
        <taxon>Micromonosporaceae</taxon>
        <taxon>Paractinoplanes</taxon>
    </lineage>
</organism>
<evidence type="ECO:0000259" key="3">
    <source>
        <dbReference type="PROSITE" id="PS50887"/>
    </source>
</evidence>
<feature type="transmembrane region" description="Helical" evidence="2">
    <location>
        <begin position="248"/>
        <end position="270"/>
    </location>
</feature>
<dbReference type="NCBIfam" id="TIGR00254">
    <property type="entry name" value="GGDEF"/>
    <property type="match status" value="1"/>
</dbReference>
<feature type="transmembrane region" description="Helical" evidence="2">
    <location>
        <begin position="185"/>
        <end position="202"/>
    </location>
</feature>
<dbReference type="SUPFAM" id="SSF55073">
    <property type="entry name" value="Nucleotide cyclase"/>
    <property type="match status" value="1"/>
</dbReference>
<dbReference type="RefSeq" id="WP_267565593.1">
    <property type="nucleotide sequence ID" value="NZ_JAPNTZ010000008.1"/>
</dbReference>
<feature type="region of interest" description="Disordered" evidence="1">
    <location>
        <begin position="464"/>
        <end position="485"/>
    </location>
</feature>
<comment type="caution">
    <text evidence="4">The sequence shown here is derived from an EMBL/GenBank/DDBJ whole genome shotgun (WGS) entry which is preliminary data.</text>
</comment>
<feature type="domain" description="GGDEF" evidence="3">
    <location>
        <begin position="336"/>
        <end position="456"/>
    </location>
</feature>
<gene>
    <name evidence="4" type="ORF">OWR29_24755</name>
</gene>
<dbReference type="PANTHER" id="PTHR45138:SF9">
    <property type="entry name" value="DIGUANYLATE CYCLASE DGCM-RELATED"/>
    <property type="match status" value="1"/>
</dbReference>
<dbReference type="PANTHER" id="PTHR45138">
    <property type="entry name" value="REGULATORY COMPONENTS OF SENSORY TRANSDUCTION SYSTEM"/>
    <property type="match status" value="1"/>
</dbReference>
<evidence type="ECO:0000256" key="2">
    <source>
        <dbReference type="SAM" id="Phobius"/>
    </source>
</evidence>